<reference evidence="6 7" key="1">
    <citation type="journal article" date="2020" name="Phytopathology">
        <title>Genome Sequence Resources of Colletotrichum truncatum, C. plurivorum, C. musicola, and C. sojae: Four Species Pathogenic to Soybean (Glycine max).</title>
        <authorList>
            <person name="Rogerio F."/>
            <person name="Boufleur T.R."/>
            <person name="Ciampi-Guillardi M."/>
            <person name="Sukno S.A."/>
            <person name="Thon M.R."/>
            <person name="Massola Junior N.S."/>
            <person name="Baroncelli R."/>
        </authorList>
    </citation>
    <scope>NUCLEOTIDE SEQUENCE [LARGE SCALE GENOMIC DNA]</scope>
    <source>
        <strain evidence="6 7">LFN0009</strain>
    </source>
</reference>
<feature type="repeat" description="ANK" evidence="3">
    <location>
        <begin position="115"/>
        <end position="144"/>
    </location>
</feature>
<sequence length="558" mass="62783">MDAMSLLKLPSELLFNITKLCDLESAASLAQASRRLHDVASWIVWRQAVVDESYHRNMTVGAAESGNIEMLKAAAVNGADLNRMHAVPTPPVVMERYAEWHEHAKWRSSFSFWGTPLHLAAYHGCYDTVRWLVGQGVDMESPGRLFCDCKGIEDYKSGNACDPWNHPCWTPLHFAICRGYQSVAHLLLSAGASVDTMPKSFDISFDRLAIPGFTGDLRRASEFIESTCSCSTRDVTALHTAAQMGMKSLATHLVQRRKMDIDREDSQGWTPLFYAMLSSETDMDDLRGLRGGEHLQRRDESRYSASVMRLMEATHAECQRSNGGDSAVIPKPMEELLQGTLLKSLLHPVSDTAVLERLLSSVVRLDAPSLEPKCSWRTFGFVALRELTTKLAKTYPSTELLGNIRLLLRCGADPASRTTDWSLLKDPLVSMLRELRHFFNNEGLLHTSVMLKSIADVINEMGERGAWEHPDKTERRELYSALESIIGKTSIVPPYFRKRLEELLKVPHGWEADLKKYEADAEAYEAEIYEAEQEEESDQNLILVTYPLCGVAAVRHYL</sequence>
<keyword evidence="4" id="KW-0175">Coiled coil</keyword>
<evidence type="ECO:0000259" key="5">
    <source>
        <dbReference type="PROSITE" id="PS50181"/>
    </source>
</evidence>
<dbReference type="PANTHER" id="PTHR24180">
    <property type="entry name" value="CYCLIN-DEPENDENT KINASE INHIBITOR 2C-RELATED"/>
    <property type="match status" value="1"/>
</dbReference>
<evidence type="ECO:0000256" key="2">
    <source>
        <dbReference type="ARBA" id="ARBA00023043"/>
    </source>
</evidence>
<feature type="domain" description="F-box" evidence="5">
    <location>
        <begin position="3"/>
        <end position="48"/>
    </location>
</feature>
<dbReference type="InterPro" id="IPR051637">
    <property type="entry name" value="Ank_repeat_dom-contain_49"/>
</dbReference>
<feature type="repeat" description="ANK" evidence="3">
    <location>
        <begin position="170"/>
        <end position="199"/>
    </location>
</feature>
<dbReference type="InterPro" id="IPR036770">
    <property type="entry name" value="Ankyrin_rpt-contain_sf"/>
</dbReference>
<dbReference type="Proteomes" id="UP000652219">
    <property type="component" value="Unassembled WGS sequence"/>
</dbReference>
<comment type="caution">
    <text evidence="6">The sequence shown here is derived from an EMBL/GenBank/DDBJ whole genome shotgun (WGS) entry which is preliminary data.</text>
</comment>
<dbReference type="PROSITE" id="PS50297">
    <property type="entry name" value="ANK_REP_REGION"/>
    <property type="match status" value="2"/>
</dbReference>
<dbReference type="AlphaFoldDB" id="A0A8H6MM72"/>
<evidence type="ECO:0000256" key="4">
    <source>
        <dbReference type="SAM" id="Coils"/>
    </source>
</evidence>
<dbReference type="SMART" id="SM00248">
    <property type="entry name" value="ANK"/>
    <property type="match status" value="4"/>
</dbReference>
<dbReference type="PROSITE" id="PS50181">
    <property type="entry name" value="FBOX"/>
    <property type="match status" value="1"/>
</dbReference>
<dbReference type="PANTHER" id="PTHR24180:SF45">
    <property type="entry name" value="POLY [ADP-RIBOSE] POLYMERASE TANKYRASE"/>
    <property type="match status" value="1"/>
</dbReference>
<dbReference type="InterPro" id="IPR001810">
    <property type="entry name" value="F-box_dom"/>
</dbReference>
<evidence type="ECO:0000313" key="6">
    <source>
        <dbReference type="EMBL" id="KAF6798204.1"/>
    </source>
</evidence>
<feature type="coiled-coil region" evidence="4">
    <location>
        <begin position="514"/>
        <end position="541"/>
    </location>
</feature>
<dbReference type="SUPFAM" id="SSF81383">
    <property type="entry name" value="F-box domain"/>
    <property type="match status" value="1"/>
</dbReference>
<evidence type="ECO:0000256" key="3">
    <source>
        <dbReference type="PROSITE-ProRule" id="PRU00023"/>
    </source>
</evidence>
<protein>
    <recommendedName>
        <fullName evidence="5">F-box domain-containing protein</fullName>
    </recommendedName>
</protein>
<keyword evidence="2 3" id="KW-0040">ANK repeat</keyword>
<evidence type="ECO:0000313" key="7">
    <source>
        <dbReference type="Proteomes" id="UP000652219"/>
    </source>
</evidence>
<proteinExistence type="predicted"/>
<name>A0A8H6MM72_9PEZI</name>
<gene>
    <name evidence="6" type="ORF">CSOJ01_12758</name>
</gene>
<evidence type="ECO:0000256" key="1">
    <source>
        <dbReference type="ARBA" id="ARBA00022737"/>
    </source>
</evidence>
<accession>A0A8H6MM72</accession>
<keyword evidence="1" id="KW-0677">Repeat</keyword>
<dbReference type="InterPro" id="IPR036047">
    <property type="entry name" value="F-box-like_dom_sf"/>
</dbReference>
<dbReference type="InterPro" id="IPR002110">
    <property type="entry name" value="Ankyrin_rpt"/>
</dbReference>
<organism evidence="6 7">
    <name type="scientific">Colletotrichum sojae</name>
    <dbReference type="NCBI Taxonomy" id="2175907"/>
    <lineage>
        <taxon>Eukaryota</taxon>
        <taxon>Fungi</taxon>
        <taxon>Dikarya</taxon>
        <taxon>Ascomycota</taxon>
        <taxon>Pezizomycotina</taxon>
        <taxon>Sordariomycetes</taxon>
        <taxon>Hypocreomycetidae</taxon>
        <taxon>Glomerellales</taxon>
        <taxon>Glomerellaceae</taxon>
        <taxon>Colletotrichum</taxon>
        <taxon>Colletotrichum orchidearum species complex</taxon>
    </lineage>
</organism>
<dbReference type="SUPFAM" id="SSF48403">
    <property type="entry name" value="Ankyrin repeat"/>
    <property type="match status" value="1"/>
</dbReference>
<dbReference type="EMBL" id="WIGN01000339">
    <property type="protein sequence ID" value="KAF6798204.1"/>
    <property type="molecule type" value="Genomic_DNA"/>
</dbReference>
<dbReference type="Pfam" id="PF12796">
    <property type="entry name" value="Ank_2"/>
    <property type="match status" value="1"/>
</dbReference>
<dbReference type="PROSITE" id="PS50088">
    <property type="entry name" value="ANK_REPEAT"/>
    <property type="match status" value="2"/>
</dbReference>
<dbReference type="Gene3D" id="1.25.40.20">
    <property type="entry name" value="Ankyrin repeat-containing domain"/>
    <property type="match status" value="2"/>
</dbReference>
<keyword evidence="7" id="KW-1185">Reference proteome</keyword>